<dbReference type="eggNOG" id="COG2120">
    <property type="taxonomic scope" value="Bacteria"/>
</dbReference>
<dbReference type="SUPFAM" id="SSF102588">
    <property type="entry name" value="LmbE-like"/>
    <property type="match status" value="1"/>
</dbReference>
<dbReference type="RefSeq" id="WP_013179243.1">
    <property type="nucleotide sequence ID" value="NC_014221.1"/>
</dbReference>
<accession>D7CV57</accession>
<feature type="compositionally biased region" description="Low complexity" evidence="1">
    <location>
        <begin position="8"/>
        <end position="19"/>
    </location>
</feature>
<dbReference type="KEGG" id="tra:Trad_2782"/>
<name>D7CV57_TRURR</name>
<dbReference type="OrthoDB" id="9790023at2"/>
<dbReference type="HOGENOM" id="CLU_049311_3_3_0"/>
<dbReference type="Gene3D" id="3.40.50.10320">
    <property type="entry name" value="LmbE-like"/>
    <property type="match status" value="1"/>
</dbReference>
<dbReference type="PANTHER" id="PTHR12993:SF11">
    <property type="entry name" value="N-ACETYLGLUCOSAMINYL-PHOSPHATIDYLINOSITOL DE-N-ACETYLASE"/>
    <property type="match status" value="1"/>
</dbReference>
<reference evidence="2 3" key="2">
    <citation type="journal article" date="2011" name="Stand. Genomic Sci.">
        <title>Complete genome sequence of Truepera radiovictrix type strain (RQ-24).</title>
        <authorList>
            <person name="Ivanova N."/>
            <person name="Rohde C."/>
            <person name="Munk C."/>
            <person name="Nolan M."/>
            <person name="Lucas S."/>
            <person name="Del Rio T.G."/>
            <person name="Tice H."/>
            <person name="Deshpande S."/>
            <person name="Cheng J.F."/>
            <person name="Tapia R."/>
            <person name="Han C."/>
            <person name="Goodwin L."/>
            <person name="Pitluck S."/>
            <person name="Liolios K."/>
            <person name="Mavromatis K."/>
            <person name="Mikhailova N."/>
            <person name="Pati A."/>
            <person name="Chen A."/>
            <person name="Palaniappan K."/>
            <person name="Land M."/>
            <person name="Hauser L."/>
            <person name="Chang Y.J."/>
            <person name="Jeffries C.D."/>
            <person name="Brambilla E."/>
            <person name="Rohde M."/>
            <person name="Goker M."/>
            <person name="Tindall B.J."/>
            <person name="Woyke T."/>
            <person name="Bristow J."/>
            <person name="Eisen J.A."/>
            <person name="Markowitz V."/>
            <person name="Hugenholtz P."/>
            <person name="Kyrpides N.C."/>
            <person name="Klenk H.P."/>
            <person name="Lapidus A."/>
        </authorList>
    </citation>
    <scope>NUCLEOTIDE SEQUENCE [LARGE SCALE GENOMIC DNA]</scope>
    <source>
        <strain evidence="3">DSM 17093 / CIP 108686 / LMG 22925 / RQ-24</strain>
    </source>
</reference>
<organism evidence="2 3">
    <name type="scientific">Truepera radiovictrix (strain DSM 17093 / CIP 108686 / LMG 22925 / RQ-24)</name>
    <dbReference type="NCBI Taxonomy" id="649638"/>
    <lineage>
        <taxon>Bacteria</taxon>
        <taxon>Thermotogati</taxon>
        <taxon>Deinococcota</taxon>
        <taxon>Deinococci</taxon>
        <taxon>Trueperales</taxon>
        <taxon>Trueperaceae</taxon>
        <taxon>Truepera</taxon>
    </lineage>
</organism>
<dbReference type="STRING" id="649638.Trad_2782"/>
<dbReference type="PANTHER" id="PTHR12993">
    <property type="entry name" value="N-ACETYLGLUCOSAMINYL-PHOSPHATIDYLINOSITOL DE-N-ACETYLASE-RELATED"/>
    <property type="match status" value="1"/>
</dbReference>
<proteinExistence type="predicted"/>
<evidence type="ECO:0000256" key="1">
    <source>
        <dbReference type="SAM" id="MobiDB-lite"/>
    </source>
</evidence>
<feature type="region of interest" description="Disordered" evidence="1">
    <location>
        <begin position="1"/>
        <end position="46"/>
    </location>
</feature>
<dbReference type="Proteomes" id="UP000000379">
    <property type="component" value="Chromosome"/>
</dbReference>
<dbReference type="GO" id="GO:0016811">
    <property type="term" value="F:hydrolase activity, acting on carbon-nitrogen (but not peptide) bonds, in linear amides"/>
    <property type="evidence" value="ECO:0007669"/>
    <property type="project" value="TreeGrafter"/>
</dbReference>
<evidence type="ECO:0000313" key="2">
    <source>
        <dbReference type="EMBL" id="ADI15884.1"/>
    </source>
</evidence>
<protein>
    <submittedName>
        <fullName evidence="2">LmbE family protein</fullName>
    </submittedName>
</protein>
<dbReference type="Pfam" id="PF02585">
    <property type="entry name" value="PIG-L"/>
    <property type="match status" value="1"/>
</dbReference>
<dbReference type="AlphaFoldDB" id="D7CV57"/>
<evidence type="ECO:0000313" key="3">
    <source>
        <dbReference type="Proteomes" id="UP000000379"/>
    </source>
</evidence>
<gene>
    <name evidence="2" type="ordered locus">Trad_2782</name>
</gene>
<reference evidence="3" key="1">
    <citation type="submission" date="2010-05" db="EMBL/GenBank/DDBJ databases">
        <title>The complete genome of Truepera radiovictris DSM 17093.</title>
        <authorList>
            <consortium name="US DOE Joint Genome Institute (JGI-PGF)"/>
            <person name="Lucas S."/>
            <person name="Copeland A."/>
            <person name="Lapidus A."/>
            <person name="Glavina del Rio T."/>
            <person name="Dalin E."/>
            <person name="Tice H."/>
            <person name="Bruce D."/>
            <person name="Goodwin L."/>
            <person name="Pitluck S."/>
            <person name="Kyrpides N."/>
            <person name="Mavromatis K."/>
            <person name="Ovchinnikova G."/>
            <person name="Munk A.C."/>
            <person name="Detter J.C."/>
            <person name="Han C."/>
            <person name="Tapia R."/>
            <person name="Land M."/>
            <person name="Hauser L."/>
            <person name="Markowitz V."/>
            <person name="Cheng J.-F."/>
            <person name="Hugenholtz P."/>
            <person name="Woyke T."/>
            <person name="Wu D."/>
            <person name="Tindall B."/>
            <person name="Pomrenke H.G."/>
            <person name="Brambilla E."/>
            <person name="Klenk H.-P."/>
            <person name="Eisen J.A."/>
        </authorList>
    </citation>
    <scope>NUCLEOTIDE SEQUENCE [LARGE SCALE GENOMIC DNA]</scope>
    <source>
        <strain evidence="3">DSM 17093 / CIP 108686 / LMG 22925 / RQ-24</strain>
    </source>
</reference>
<dbReference type="EMBL" id="CP002049">
    <property type="protein sequence ID" value="ADI15884.1"/>
    <property type="molecule type" value="Genomic_DNA"/>
</dbReference>
<sequence length="279" mass="30674">MAAPPPSRNAAASRPPTAAHRTSAADPAQSSENPAEQALGAPHQPHAGERHRILAVFAHPDDELGCIGSLRKHAERGDEVMLVWTTHGELASQFEGAADAYVRSVRQEHGAHIAELVGAEHHFFDFGDSRMTGSRAEALELAQLYARFRPDAVIAWSDDHPHPDHRMSAKIAFDAITLARIPKILAEGRSAPVPPHRKPVRFYQYPSAGSSYPVVHVDVSAQIEVVKQAFAFYQAFYQWPFSVAQFEGSLAARGREVGVPYAEAFQLRQRFPPALERLV</sequence>
<keyword evidence="3" id="KW-1185">Reference proteome</keyword>
<dbReference type="InterPro" id="IPR003737">
    <property type="entry name" value="GlcNAc_PI_deacetylase-related"/>
</dbReference>
<dbReference type="InterPro" id="IPR024078">
    <property type="entry name" value="LmbE-like_dom_sf"/>
</dbReference>